<dbReference type="GO" id="GO:0016887">
    <property type="term" value="F:ATP hydrolysis activity"/>
    <property type="evidence" value="ECO:0007669"/>
    <property type="project" value="RHEA"/>
</dbReference>
<feature type="compositionally biased region" description="Low complexity" evidence="12">
    <location>
        <begin position="187"/>
        <end position="198"/>
    </location>
</feature>
<dbReference type="PANTHER" id="PTHR43788">
    <property type="entry name" value="DNA2/NAM7 HELICASE FAMILY MEMBER"/>
    <property type="match status" value="1"/>
</dbReference>
<evidence type="ECO:0000256" key="7">
    <source>
        <dbReference type="ARBA" id="ARBA00022840"/>
    </source>
</evidence>
<evidence type="ECO:0000256" key="10">
    <source>
        <dbReference type="ARBA" id="ARBA00023235"/>
    </source>
</evidence>
<dbReference type="GO" id="GO:0017116">
    <property type="term" value="F:single-stranded DNA helicase activity"/>
    <property type="evidence" value="ECO:0007669"/>
    <property type="project" value="TreeGrafter"/>
</dbReference>
<dbReference type="EMBL" id="CP026604">
    <property type="protein sequence ID" value="AWB65885.1"/>
    <property type="molecule type" value="Genomic_DNA"/>
</dbReference>
<dbReference type="EC" id="5.6.2.3" evidence="11"/>
<evidence type="ECO:0000313" key="15">
    <source>
        <dbReference type="Proteomes" id="UP000244441"/>
    </source>
</evidence>
<keyword evidence="5 11" id="KW-0347">Helicase</keyword>
<evidence type="ECO:0000256" key="5">
    <source>
        <dbReference type="ARBA" id="ARBA00022806"/>
    </source>
</evidence>
<dbReference type="SUPFAM" id="SSF52540">
    <property type="entry name" value="P-loop containing nucleoside triphosphate hydrolases"/>
    <property type="match status" value="2"/>
</dbReference>
<dbReference type="GO" id="GO:0000724">
    <property type="term" value="P:double-strand break repair via homologous recombination"/>
    <property type="evidence" value="ECO:0007669"/>
    <property type="project" value="UniProtKB-UniRule"/>
</dbReference>
<dbReference type="GO" id="GO:0005524">
    <property type="term" value="F:ATP binding"/>
    <property type="evidence" value="ECO:0007669"/>
    <property type="project" value="UniProtKB-UniRule"/>
</dbReference>
<evidence type="ECO:0000256" key="8">
    <source>
        <dbReference type="ARBA" id="ARBA00023125"/>
    </source>
</evidence>
<comment type="miscellaneous">
    <text evidence="11">In the RecBCD complex, RecB has a slow 3'-5' helicase, an exonuclease activity and loads RecA onto ssDNA, RecD has a fast 5'-3' helicase activity, while RecC stimulates the ATPase and processivity of the RecB helicase and contributes to recognition of the Chi site.</text>
</comment>
<keyword evidence="10 11" id="KW-0413">Isomerase</keyword>
<sequence>MENLDLFDDLPASPRSPQKELKAAQQNQQQSSAASCLVAQSYRHFGQAQAMLEAIQPIDYYLADKVVFCQRQQVPLNNISPAEFDLLFHTVVLLSEQLRCGHTCIYLSDYAQTTCWQSASWQKNNQDELAAKPGYTFPTMAIWQQVLQRLQLDLPALSTEQESLEADSHGSQERAQEKSQERSPDKSQISSPVNSQSSEAVKPQNGQLIVLEQQRVYLRRYWQFEVELAQALQQKRQLSFAIDLAKAQAILQALFPQSTQVIDWQQVAVANALNKGVAVICGGPGTGKTTTVVRLLAALISLQTADLKIAMAAPTGKAAQRLSESIINAKGKLSQVDPAIVSQIPEQAQTLHRLLGIRQQPHLVKYDQQRQLDCDLVLLDEASMVDLPLMVRLFRALPTHCRVIMLGDADQLPSVAAGSVLADIAPLPHQGYSQANASYIAQLTGSSVSGVANACDYLSQLKFSHRFKGDEGVGLLAKAVINGNVKDACALLASQRQDIYSSQTLDDQQLAHLVRTYLKPVFNADNVQTAFNALSQFRLLAAVRQGEQGVEQLNHKVESQLRRQGLIKRLAGYADNLYAGKPVMITENSYGLNLFNGDIGLLWLNQGKLMVAFEQADGIRWLSLARLPAYETVYAMTIHKTQGSEFTHVALVLPDKDSKVLSRELLYTGITRAKQTVQIYANDQVWHNSVTRKVERSSGLRDRLCLTENME</sequence>
<gene>
    <name evidence="11 14" type="primary">recD</name>
    <name evidence="14" type="ORF">C2869_05260</name>
</gene>
<dbReference type="KEGG" id="cate:C2869_05260"/>
<evidence type="ECO:0000313" key="14">
    <source>
        <dbReference type="EMBL" id="AWB65885.1"/>
    </source>
</evidence>
<dbReference type="InterPro" id="IPR049550">
    <property type="entry name" value="RecD_N"/>
</dbReference>
<dbReference type="Gene3D" id="3.40.50.300">
    <property type="entry name" value="P-loop containing nucleotide triphosphate hydrolases"/>
    <property type="match status" value="3"/>
</dbReference>
<comment type="subunit">
    <text evidence="11">Heterotrimer of RecB, RecC and RecD. All subunits contribute to DNA-binding.</text>
</comment>
<dbReference type="OrthoDB" id="9803432at2"/>
<keyword evidence="1 11" id="KW-0540">Nuclease</keyword>
<dbReference type="AlphaFoldDB" id="A0A2S0VNT6"/>
<dbReference type="SMART" id="SM00382">
    <property type="entry name" value="AAA"/>
    <property type="match status" value="1"/>
</dbReference>
<keyword evidence="15" id="KW-1185">Reference proteome</keyword>
<dbReference type="Pfam" id="PF13245">
    <property type="entry name" value="AAA_19"/>
    <property type="match status" value="1"/>
</dbReference>
<dbReference type="GO" id="GO:0009338">
    <property type="term" value="C:exodeoxyribonuclease V complex"/>
    <property type="evidence" value="ECO:0007669"/>
    <property type="project" value="InterPro"/>
</dbReference>
<keyword evidence="2 11" id="KW-0547">Nucleotide-binding</keyword>
<accession>A0A2S0VNT6</accession>
<dbReference type="Gene3D" id="1.10.10.1020">
    <property type="entry name" value="RecBCD complex, subunit RecD, N-terminal domain"/>
    <property type="match status" value="1"/>
</dbReference>
<keyword evidence="3 11" id="KW-0227">DNA damage</keyword>
<evidence type="ECO:0000256" key="11">
    <source>
        <dbReference type="HAMAP-Rule" id="MF_01487"/>
    </source>
</evidence>
<comment type="catalytic activity">
    <reaction evidence="11">
        <text>ATP + H2O = ADP + phosphate + H(+)</text>
        <dbReference type="Rhea" id="RHEA:13065"/>
        <dbReference type="ChEBI" id="CHEBI:15377"/>
        <dbReference type="ChEBI" id="CHEBI:15378"/>
        <dbReference type="ChEBI" id="CHEBI:30616"/>
        <dbReference type="ChEBI" id="CHEBI:43474"/>
        <dbReference type="ChEBI" id="CHEBI:456216"/>
        <dbReference type="EC" id="5.6.2.3"/>
    </reaction>
</comment>
<dbReference type="GO" id="GO:0043139">
    <property type="term" value="F:5'-3' DNA helicase activity"/>
    <property type="evidence" value="ECO:0007669"/>
    <property type="project" value="UniProtKB-UniRule"/>
</dbReference>
<evidence type="ECO:0000256" key="9">
    <source>
        <dbReference type="ARBA" id="ARBA00023204"/>
    </source>
</evidence>
<dbReference type="NCBIfam" id="TIGR01447">
    <property type="entry name" value="recD"/>
    <property type="match status" value="1"/>
</dbReference>
<dbReference type="GO" id="GO:0008854">
    <property type="term" value="F:exodeoxyribonuclease V activity"/>
    <property type="evidence" value="ECO:0007669"/>
    <property type="project" value="InterPro"/>
</dbReference>
<keyword evidence="4 11" id="KW-0378">Hydrolase</keyword>
<keyword evidence="8 11" id="KW-0238">DNA-binding</keyword>
<dbReference type="InterPro" id="IPR027417">
    <property type="entry name" value="P-loop_NTPase"/>
</dbReference>
<evidence type="ECO:0000256" key="1">
    <source>
        <dbReference type="ARBA" id="ARBA00022722"/>
    </source>
</evidence>
<keyword evidence="6 11" id="KW-0269">Exonuclease</keyword>
<dbReference type="CDD" id="cd18809">
    <property type="entry name" value="SF1_C_RecD"/>
    <property type="match status" value="1"/>
</dbReference>
<feature type="region of interest" description="Disordered" evidence="12">
    <location>
        <begin position="161"/>
        <end position="200"/>
    </location>
</feature>
<organism evidence="14 15">
    <name type="scientific">Saccharobesus litoralis</name>
    <dbReference type="NCBI Taxonomy" id="2172099"/>
    <lineage>
        <taxon>Bacteria</taxon>
        <taxon>Pseudomonadati</taxon>
        <taxon>Pseudomonadota</taxon>
        <taxon>Gammaproteobacteria</taxon>
        <taxon>Alteromonadales</taxon>
        <taxon>Alteromonadaceae</taxon>
        <taxon>Saccharobesus</taxon>
    </lineage>
</organism>
<dbReference type="GO" id="GO:0003677">
    <property type="term" value="F:DNA binding"/>
    <property type="evidence" value="ECO:0007669"/>
    <property type="project" value="UniProtKB-UniRule"/>
</dbReference>
<dbReference type="HAMAP" id="MF_01487">
    <property type="entry name" value="RecD"/>
    <property type="match status" value="1"/>
</dbReference>
<dbReference type="InterPro" id="IPR027785">
    <property type="entry name" value="UvrD-like_helicase_C"/>
</dbReference>
<protein>
    <recommendedName>
        <fullName evidence="11">RecBCD enzyme subunit RecD</fullName>
        <ecNumber evidence="11">5.6.2.3</ecNumber>
    </recommendedName>
    <alternativeName>
        <fullName evidence="11">DNA 5'-3' helicase subunit RecD</fullName>
    </alternativeName>
    <alternativeName>
        <fullName evidence="11">Exonuclease V subunit RecD</fullName>
        <shortName evidence="11">ExoV subunit RecD</shortName>
    </alternativeName>
    <alternativeName>
        <fullName evidence="11">Helicase/nuclease RecBCD subunit RecD</fullName>
    </alternativeName>
</protein>
<evidence type="ECO:0000256" key="2">
    <source>
        <dbReference type="ARBA" id="ARBA00022741"/>
    </source>
</evidence>
<evidence type="ECO:0000259" key="13">
    <source>
        <dbReference type="SMART" id="SM00382"/>
    </source>
</evidence>
<dbReference type="InterPro" id="IPR041851">
    <property type="entry name" value="RecD_N_sf"/>
</dbReference>
<dbReference type="InterPro" id="IPR006344">
    <property type="entry name" value="RecD"/>
</dbReference>
<keyword evidence="7 11" id="KW-0067">ATP-binding</keyword>
<dbReference type="Proteomes" id="UP000244441">
    <property type="component" value="Chromosome"/>
</dbReference>
<comment type="function">
    <text evidence="11">A helicase/nuclease that prepares dsDNA breaks (DSB) for recombinational DNA repair. Binds to DSBs and unwinds DNA via a highly rapid and processive ATP-dependent bidirectional helicase activity. Unwinds dsDNA until it encounters a Chi (crossover hotspot instigator) sequence from the 3' direction. Cuts ssDNA a few nucleotides 3' to the Chi site. The properties and activities of the enzyme are changed at Chi. The Chi-altered holoenzyme produces a long 3'-ssDNA overhang and facilitates RecA-binding to the ssDNA for homologous DNA recombination and repair. Holoenzyme degrades any linearized DNA that is unable to undergo homologous recombination. In the holoenzyme this subunit has ssDNA-dependent ATPase and 5'-3' helicase activity. When added to pre-assembled RecBC greatly stimulates nuclease activity and augments holoenzyme processivity. Negatively regulates the RecA-loading ability of RecBCD.</text>
</comment>
<dbReference type="PANTHER" id="PTHR43788:SF6">
    <property type="entry name" value="DNA HELICASE B"/>
    <property type="match status" value="1"/>
</dbReference>
<feature type="compositionally biased region" description="Basic and acidic residues" evidence="12">
    <location>
        <begin position="166"/>
        <end position="185"/>
    </location>
</feature>
<feature type="binding site" evidence="11">
    <location>
        <begin position="282"/>
        <end position="289"/>
    </location>
    <ligand>
        <name>ATP</name>
        <dbReference type="ChEBI" id="CHEBI:30616"/>
    </ligand>
</feature>
<dbReference type="CDD" id="cd17933">
    <property type="entry name" value="DEXSc_RecD-like"/>
    <property type="match status" value="1"/>
</dbReference>
<dbReference type="InterPro" id="IPR050534">
    <property type="entry name" value="Coronavir_polyprotein_1ab"/>
</dbReference>
<name>A0A2S0VNT6_9ALTE</name>
<evidence type="ECO:0000256" key="3">
    <source>
        <dbReference type="ARBA" id="ARBA00022763"/>
    </source>
</evidence>
<keyword evidence="9 11" id="KW-0234">DNA repair</keyword>
<reference evidence="14 15" key="1">
    <citation type="submission" date="2018-01" db="EMBL/GenBank/DDBJ databases">
        <title>Genome sequence of a Cantenovulum-like bacteria.</title>
        <authorList>
            <person name="Tan W.R."/>
            <person name="Lau N.-S."/>
            <person name="Go F."/>
            <person name="Amirul A.-A.A."/>
        </authorList>
    </citation>
    <scope>NUCLEOTIDE SEQUENCE [LARGE SCALE GENOMIC DNA]</scope>
    <source>
        <strain evidence="14 15">CCB-QB4</strain>
    </source>
</reference>
<evidence type="ECO:0000256" key="12">
    <source>
        <dbReference type="SAM" id="MobiDB-lite"/>
    </source>
</evidence>
<feature type="region of interest" description="Disordered" evidence="12">
    <location>
        <begin position="1"/>
        <end position="25"/>
    </location>
</feature>
<dbReference type="InterPro" id="IPR003593">
    <property type="entry name" value="AAA+_ATPase"/>
</dbReference>
<dbReference type="RefSeq" id="WP_108601958.1">
    <property type="nucleotide sequence ID" value="NZ_CP026604.1"/>
</dbReference>
<evidence type="ECO:0000256" key="4">
    <source>
        <dbReference type="ARBA" id="ARBA00022801"/>
    </source>
</evidence>
<feature type="domain" description="AAA+ ATPase" evidence="13">
    <location>
        <begin position="274"/>
        <end position="431"/>
    </location>
</feature>
<dbReference type="Pfam" id="PF13538">
    <property type="entry name" value="UvrD_C_2"/>
    <property type="match status" value="1"/>
</dbReference>
<evidence type="ECO:0000256" key="6">
    <source>
        <dbReference type="ARBA" id="ARBA00022839"/>
    </source>
</evidence>
<comment type="similarity">
    <text evidence="11">Belongs to the RecD family.</text>
</comment>
<dbReference type="Pfam" id="PF21185">
    <property type="entry name" value="RecD_N"/>
    <property type="match status" value="1"/>
</dbReference>
<proteinExistence type="inferred from homology"/>